<keyword evidence="12" id="KW-1185">Reference proteome</keyword>
<dbReference type="AlphaFoldDB" id="A0A090DXL5"/>
<dbReference type="PANTHER" id="PTHR45745:SF1">
    <property type="entry name" value="PHOSPHOGLUCOMUTASE 2B-RELATED"/>
    <property type="match status" value="1"/>
</dbReference>
<comment type="similarity">
    <text evidence="2 7">Belongs to the phosphohexose mutase family.</text>
</comment>
<evidence type="ECO:0000313" key="11">
    <source>
        <dbReference type="EMBL" id="CDR33544.1"/>
    </source>
</evidence>
<dbReference type="InterPro" id="IPR005841">
    <property type="entry name" value="Alpha-D-phosphohexomutase_SF"/>
</dbReference>
<dbReference type="CDD" id="cd05799">
    <property type="entry name" value="PGM2"/>
    <property type="match status" value="1"/>
</dbReference>
<evidence type="ECO:0000256" key="3">
    <source>
        <dbReference type="ARBA" id="ARBA00022553"/>
    </source>
</evidence>
<dbReference type="PROSITE" id="PS00710">
    <property type="entry name" value="PGM_PMM"/>
    <property type="match status" value="1"/>
</dbReference>
<feature type="domain" description="Alpha-D-phosphohexomutase alpha/beta/alpha" evidence="10">
    <location>
        <begin position="335"/>
        <end position="443"/>
    </location>
</feature>
<evidence type="ECO:0000256" key="1">
    <source>
        <dbReference type="ARBA" id="ARBA00001946"/>
    </source>
</evidence>
<keyword evidence="4 7" id="KW-0479">Metal-binding</keyword>
<reference evidence="11" key="2">
    <citation type="submission" date="2014-09" db="EMBL/GenBank/DDBJ databases">
        <title>Criblamydia sequanensis harbors a mega-plasmid encoding arsenite resistance.</title>
        <authorList>
            <person name="Bertelli C."/>
            <person name="Goesmann A."/>
            <person name="Greub G."/>
        </authorList>
    </citation>
    <scope>NUCLEOTIDE SEQUENCE [LARGE SCALE GENOMIC DNA]</scope>
    <source>
        <strain evidence="11">CRIB-18</strain>
    </source>
</reference>
<accession>A0A090DXL5</accession>
<evidence type="ECO:0000259" key="8">
    <source>
        <dbReference type="Pfam" id="PF02878"/>
    </source>
</evidence>
<dbReference type="GO" id="GO:0008973">
    <property type="term" value="F:phosphopentomutase activity"/>
    <property type="evidence" value="ECO:0007669"/>
    <property type="project" value="TreeGrafter"/>
</dbReference>
<dbReference type="EMBL" id="CCEJ010000003">
    <property type="protein sequence ID" value="CDR33544.1"/>
    <property type="molecule type" value="Genomic_DNA"/>
</dbReference>
<gene>
    <name evidence="11" type="ORF">CSEC_0712</name>
</gene>
<dbReference type="OrthoDB" id="9806956at2"/>
<dbReference type="GO" id="GO:0006166">
    <property type="term" value="P:purine ribonucleoside salvage"/>
    <property type="evidence" value="ECO:0007669"/>
    <property type="project" value="TreeGrafter"/>
</dbReference>
<dbReference type="RefSeq" id="WP_053331739.1">
    <property type="nucleotide sequence ID" value="NZ_CCEJ010000003.1"/>
</dbReference>
<dbReference type="EC" id="5.4.2.-" evidence="11"/>
<dbReference type="Gene3D" id="3.40.120.10">
    <property type="entry name" value="Alpha-D-Glucose-1,6-Bisphosphate, subunit A, domain 3"/>
    <property type="match status" value="3"/>
</dbReference>
<dbReference type="Pfam" id="PF02880">
    <property type="entry name" value="PGM_PMM_III"/>
    <property type="match status" value="1"/>
</dbReference>
<organism evidence="11 12">
    <name type="scientific">Candidatus Criblamydia sequanensis CRIB-18</name>
    <dbReference type="NCBI Taxonomy" id="1437425"/>
    <lineage>
        <taxon>Bacteria</taxon>
        <taxon>Pseudomonadati</taxon>
        <taxon>Chlamydiota</taxon>
        <taxon>Chlamydiia</taxon>
        <taxon>Parachlamydiales</taxon>
        <taxon>Candidatus Criblamydiaceae</taxon>
        <taxon>Candidatus Criblamydia</taxon>
    </lineage>
</organism>
<dbReference type="SUPFAM" id="SSF55957">
    <property type="entry name" value="Phosphoglucomutase, C-terminal domain"/>
    <property type="match status" value="1"/>
</dbReference>
<name>A0A090DXL5_9BACT</name>
<dbReference type="Proteomes" id="UP000031552">
    <property type="component" value="Unassembled WGS sequence"/>
</dbReference>
<dbReference type="SUPFAM" id="SSF53738">
    <property type="entry name" value="Phosphoglucomutase, first 3 domains"/>
    <property type="match status" value="3"/>
</dbReference>
<evidence type="ECO:0000256" key="2">
    <source>
        <dbReference type="ARBA" id="ARBA00010231"/>
    </source>
</evidence>
<dbReference type="Pfam" id="PF02878">
    <property type="entry name" value="PGM_PMM_I"/>
    <property type="match status" value="1"/>
</dbReference>
<keyword evidence="6 11" id="KW-0413">Isomerase</keyword>
<evidence type="ECO:0000256" key="4">
    <source>
        <dbReference type="ARBA" id="ARBA00022723"/>
    </source>
</evidence>
<comment type="cofactor">
    <cofactor evidence="1">
        <name>Mg(2+)</name>
        <dbReference type="ChEBI" id="CHEBI:18420"/>
    </cofactor>
</comment>
<proteinExistence type="inferred from homology"/>
<evidence type="ECO:0000313" key="12">
    <source>
        <dbReference type="Proteomes" id="UP000031552"/>
    </source>
</evidence>
<dbReference type="GO" id="GO:0000287">
    <property type="term" value="F:magnesium ion binding"/>
    <property type="evidence" value="ECO:0007669"/>
    <property type="project" value="InterPro"/>
</dbReference>
<dbReference type="InterPro" id="IPR016066">
    <property type="entry name" value="A-D-PHexomutase_CS"/>
</dbReference>
<dbReference type="PANTHER" id="PTHR45745">
    <property type="entry name" value="PHOSPHOMANNOMUTASE 45A"/>
    <property type="match status" value="1"/>
</dbReference>
<keyword evidence="3" id="KW-0597">Phosphoprotein</keyword>
<dbReference type="InterPro" id="IPR016055">
    <property type="entry name" value="A-D-PHexomutase_a/b/a-I/II/III"/>
</dbReference>
<reference evidence="11" key="1">
    <citation type="submission" date="2013-12" db="EMBL/GenBank/DDBJ databases">
        <authorList>
            <person name="Linke B."/>
        </authorList>
    </citation>
    <scope>NUCLEOTIDE SEQUENCE [LARGE SCALE GENOMIC DNA]</scope>
    <source>
        <strain evidence="11">CRIB-18</strain>
    </source>
</reference>
<comment type="caution">
    <text evidence="11">The sequence shown here is derived from an EMBL/GenBank/DDBJ whole genome shotgun (WGS) entry which is preliminary data.</text>
</comment>
<evidence type="ECO:0000256" key="7">
    <source>
        <dbReference type="RuleBase" id="RU004326"/>
    </source>
</evidence>
<dbReference type="Pfam" id="PF02879">
    <property type="entry name" value="PGM_PMM_II"/>
    <property type="match status" value="1"/>
</dbReference>
<evidence type="ECO:0000259" key="10">
    <source>
        <dbReference type="Pfam" id="PF02880"/>
    </source>
</evidence>
<dbReference type="GO" id="GO:0005975">
    <property type="term" value="P:carbohydrate metabolic process"/>
    <property type="evidence" value="ECO:0007669"/>
    <property type="project" value="InterPro"/>
</dbReference>
<dbReference type="PRINTS" id="PR00509">
    <property type="entry name" value="PGMPMM"/>
</dbReference>
<dbReference type="eggNOG" id="COG1109">
    <property type="taxonomic scope" value="Bacteria"/>
</dbReference>
<feature type="domain" description="Alpha-D-phosphohexomutase alpha/beta/alpha" evidence="8">
    <location>
        <begin position="53"/>
        <end position="191"/>
    </location>
</feature>
<dbReference type="Gene3D" id="3.30.310.50">
    <property type="entry name" value="Alpha-D-phosphohexomutase, C-terminal domain"/>
    <property type="match status" value="1"/>
</dbReference>
<evidence type="ECO:0000259" key="9">
    <source>
        <dbReference type="Pfam" id="PF02879"/>
    </source>
</evidence>
<dbReference type="InterPro" id="IPR036900">
    <property type="entry name" value="A-D-PHexomutase_C_sf"/>
</dbReference>
<feature type="domain" description="Alpha-D-phosphohexomutase alpha/beta/alpha" evidence="9">
    <location>
        <begin position="232"/>
        <end position="322"/>
    </location>
</feature>
<dbReference type="InterPro" id="IPR005845">
    <property type="entry name" value="A-D-PHexomutase_a/b/a-II"/>
</dbReference>
<keyword evidence="5 7" id="KW-0460">Magnesium</keyword>
<sequence length="593" mass="66350">MKTLPDLKNFDKATQKNIKDWLNSSIDEKTKEEIITLIQKNPESGTNAFYKKLAFGTGGMRGLMGPGSNRMNRYTIRMATKALAIHLKEVFSEKQELKVLIGYDSRHSSRYFAEEAAKTLAAEGIHALILEHLSPTPFVSFGVRYLHCQAGVMITASHNPKEYNGFKVYWEDGGQVLPPNDLAIMELLNEMDDPSEAKAVEDLNNPLITFVGKELDEEYLMKVSTLQGMKAENHLFGNQLHIIYSSLHGTGSTLTPPLLHRWGFEKVSLVPNQCRPDGSFPTVKSPNPEDKEALALGVELLKQEKADLFLATDPDADRVGLVILNKKDEEILFSGNAIACLLLEHILSQMKKEKTMPLKGVVIKSIVTTELFRKIASAYDVLCIDVLPGFKYVAEKIREFEEDKSGLEFIFGAEESYGYLRGTFSRDKDAVLASALLSEAALKFKLQGLTLEDGLMQIYREYGVFLEVPYTLEFEEGKEGSSKITSILKKLEEAPPEELGGRSVVSVADYEKRVRVISKDNRKEDLTLPKTSMMEIILEGGSKIFIRPSGTEPKLKTYLMIQRPVSQDVPSSLKEAKEEAETLKKTLAAFFEV</sequence>
<evidence type="ECO:0000256" key="5">
    <source>
        <dbReference type="ARBA" id="ARBA00022842"/>
    </source>
</evidence>
<protein>
    <submittedName>
        <fullName evidence="11">Phosphoglucomutase/phosphomannomutase</fullName>
        <ecNumber evidence="11">5.4.2.-</ecNumber>
    </submittedName>
</protein>
<dbReference type="STRING" id="1437425.CSEC_0712"/>
<dbReference type="InterPro" id="IPR005846">
    <property type="entry name" value="A-D-PHexomutase_a/b/a-III"/>
</dbReference>
<dbReference type="InterPro" id="IPR005844">
    <property type="entry name" value="A-D-PHexomutase_a/b/a-I"/>
</dbReference>
<evidence type="ECO:0000256" key="6">
    <source>
        <dbReference type="ARBA" id="ARBA00023235"/>
    </source>
</evidence>